<dbReference type="EMBL" id="JASPKY010000016">
    <property type="protein sequence ID" value="KAK9752998.1"/>
    <property type="molecule type" value="Genomic_DNA"/>
</dbReference>
<accession>A0AAW1N146</accession>
<gene>
    <name evidence="1" type="ORF">QE152_g3785</name>
</gene>
<name>A0AAW1N146_POPJA</name>
<reference evidence="1 2" key="1">
    <citation type="journal article" date="2024" name="BMC Genomics">
        <title>De novo assembly and annotation of Popillia japonica's genome with initial clues to its potential as an invasive pest.</title>
        <authorList>
            <person name="Cucini C."/>
            <person name="Boschi S."/>
            <person name="Funari R."/>
            <person name="Cardaioli E."/>
            <person name="Iannotti N."/>
            <person name="Marturano G."/>
            <person name="Paoli F."/>
            <person name="Bruttini M."/>
            <person name="Carapelli A."/>
            <person name="Frati F."/>
            <person name="Nardi F."/>
        </authorList>
    </citation>
    <scope>NUCLEOTIDE SEQUENCE [LARGE SCALE GENOMIC DNA]</scope>
    <source>
        <strain evidence="1">DMR45628</strain>
    </source>
</reference>
<organism evidence="1 2">
    <name type="scientific">Popillia japonica</name>
    <name type="common">Japanese beetle</name>
    <dbReference type="NCBI Taxonomy" id="7064"/>
    <lineage>
        <taxon>Eukaryota</taxon>
        <taxon>Metazoa</taxon>
        <taxon>Ecdysozoa</taxon>
        <taxon>Arthropoda</taxon>
        <taxon>Hexapoda</taxon>
        <taxon>Insecta</taxon>
        <taxon>Pterygota</taxon>
        <taxon>Neoptera</taxon>
        <taxon>Endopterygota</taxon>
        <taxon>Coleoptera</taxon>
        <taxon>Polyphaga</taxon>
        <taxon>Scarabaeiformia</taxon>
        <taxon>Scarabaeidae</taxon>
        <taxon>Rutelinae</taxon>
        <taxon>Popillia</taxon>
    </lineage>
</organism>
<dbReference type="Proteomes" id="UP001458880">
    <property type="component" value="Unassembled WGS sequence"/>
</dbReference>
<sequence>MSPDKNVKLSVLYRGLGHVSDHEIAEVPVLLFHANQRRKESQSRPVVRRSPGFPGLMQISAAKRVNRDLWSEDHRDFRGCINMMKLRAASASGKTCF</sequence>
<comment type="caution">
    <text evidence="1">The sequence shown here is derived from an EMBL/GenBank/DDBJ whole genome shotgun (WGS) entry which is preliminary data.</text>
</comment>
<keyword evidence="2" id="KW-1185">Reference proteome</keyword>
<evidence type="ECO:0000313" key="1">
    <source>
        <dbReference type="EMBL" id="KAK9752998.1"/>
    </source>
</evidence>
<dbReference type="AlphaFoldDB" id="A0AAW1N146"/>
<protein>
    <submittedName>
        <fullName evidence="1">Uncharacterized protein</fullName>
    </submittedName>
</protein>
<evidence type="ECO:0000313" key="2">
    <source>
        <dbReference type="Proteomes" id="UP001458880"/>
    </source>
</evidence>
<proteinExistence type="predicted"/>